<feature type="region of interest" description="Disordered" evidence="1">
    <location>
        <begin position="1"/>
        <end position="21"/>
    </location>
</feature>
<protein>
    <submittedName>
        <fullName evidence="2">Uncharacterized protein</fullName>
    </submittedName>
</protein>
<name>A0A2U1PPR0_ARTAN</name>
<proteinExistence type="predicted"/>
<dbReference type="AlphaFoldDB" id="A0A2U1PPR0"/>
<keyword evidence="3" id="KW-1185">Reference proteome</keyword>
<sequence>MGRSRFLRNEPNGTDLGATNSHAAITEGKAVNQLLTLQKNSALSQVERSRFLRNEPNGTDLGATNSHAAITEGKAVNQLLTLQKNSALSQVERY</sequence>
<evidence type="ECO:0000313" key="3">
    <source>
        <dbReference type="Proteomes" id="UP000245207"/>
    </source>
</evidence>
<gene>
    <name evidence="2" type="ORF">CTI12_AA127740</name>
</gene>
<dbReference type="EMBL" id="PKPP01000881">
    <property type="protein sequence ID" value="PWA87746.1"/>
    <property type="molecule type" value="Genomic_DNA"/>
</dbReference>
<evidence type="ECO:0000256" key="1">
    <source>
        <dbReference type="SAM" id="MobiDB-lite"/>
    </source>
</evidence>
<reference evidence="2 3" key="1">
    <citation type="journal article" date="2018" name="Mol. Plant">
        <title>The genome of Artemisia annua provides insight into the evolution of Asteraceae family and artemisinin biosynthesis.</title>
        <authorList>
            <person name="Shen Q."/>
            <person name="Zhang L."/>
            <person name="Liao Z."/>
            <person name="Wang S."/>
            <person name="Yan T."/>
            <person name="Shi P."/>
            <person name="Liu M."/>
            <person name="Fu X."/>
            <person name="Pan Q."/>
            <person name="Wang Y."/>
            <person name="Lv Z."/>
            <person name="Lu X."/>
            <person name="Zhang F."/>
            <person name="Jiang W."/>
            <person name="Ma Y."/>
            <person name="Chen M."/>
            <person name="Hao X."/>
            <person name="Li L."/>
            <person name="Tang Y."/>
            <person name="Lv G."/>
            <person name="Zhou Y."/>
            <person name="Sun X."/>
            <person name="Brodelius P.E."/>
            <person name="Rose J.K.C."/>
            <person name="Tang K."/>
        </authorList>
    </citation>
    <scope>NUCLEOTIDE SEQUENCE [LARGE SCALE GENOMIC DNA]</scope>
    <source>
        <strain evidence="3">cv. Huhao1</strain>
        <tissue evidence="2">Leaf</tissue>
    </source>
</reference>
<organism evidence="2 3">
    <name type="scientific">Artemisia annua</name>
    <name type="common">Sweet wormwood</name>
    <dbReference type="NCBI Taxonomy" id="35608"/>
    <lineage>
        <taxon>Eukaryota</taxon>
        <taxon>Viridiplantae</taxon>
        <taxon>Streptophyta</taxon>
        <taxon>Embryophyta</taxon>
        <taxon>Tracheophyta</taxon>
        <taxon>Spermatophyta</taxon>
        <taxon>Magnoliopsida</taxon>
        <taxon>eudicotyledons</taxon>
        <taxon>Gunneridae</taxon>
        <taxon>Pentapetalae</taxon>
        <taxon>asterids</taxon>
        <taxon>campanulids</taxon>
        <taxon>Asterales</taxon>
        <taxon>Asteraceae</taxon>
        <taxon>Asteroideae</taxon>
        <taxon>Anthemideae</taxon>
        <taxon>Artemisiinae</taxon>
        <taxon>Artemisia</taxon>
    </lineage>
</organism>
<dbReference type="Proteomes" id="UP000245207">
    <property type="component" value="Unassembled WGS sequence"/>
</dbReference>
<comment type="caution">
    <text evidence="2">The sequence shown here is derived from an EMBL/GenBank/DDBJ whole genome shotgun (WGS) entry which is preliminary data.</text>
</comment>
<accession>A0A2U1PPR0</accession>
<evidence type="ECO:0000313" key="2">
    <source>
        <dbReference type="EMBL" id="PWA87746.1"/>
    </source>
</evidence>